<name>A0ACB9QA80_BAUVA</name>
<dbReference type="EMBL" id="CM039426">
    <property type="protein sequence ID" value="KAI4357249.1"/>
    <property type="molecule type" value="Genomic_DNA"/>
</dbReference>
<comment type="caution">
    <text evidence="1">The sequence shown here is derived from an EMBL/GenBank/DDBJ whole genome shotgun (WGS) entry which is preliminary data.</text>
</comment>
<keyword evidence="2" id="KW-1185">Reference proteome</keyword>
<accession>A0ACB9QA80</accession>
<sequence length="101" mass="11338">MSEAEILNIVQEMTMAITTYKVKGNNDQRIFEVLTTGFTGTLRGWWDNIISAPGKLIIQNAVKTEFTTYGQIGQTPDCTIQLLYTIVKHFIGDPIQDNLLS</sequence>
<evidence type="ECO:0000313" key="1">
    <source>
        <dbReference type="EMBL" id="KAI4357249.1"/>
    </source>
</evidence>
<reference evidence="1 2" key="1">
    <citation type="journal article" date="2022" name="DNA Res.">
        <title>Chromosomal-level genome assembly of the orchid tree Bauhinia variegata (Leguminosae; Cercidoideae) supports the allotetraploid origin hypothesis of Bauhinia.</title>
        <authorList>
            <person name="Zhong Y."/>
            <person name="Chen Y."/>
            <person name="Zheng D."/>
            <person name="Pang J."/>
            <person name="Liu Y."/>
            <person name="Luo S."/>
            <person name="Meng S."/>
            <person name="Qian L."/>
            <person name="Wei D."/>
            <person name="Dai S."/>
            <person name="Zhou R."/>
        </authorList>
    </citation>
    <scope>NUCLEOTIDE SEQUENCE [LARGE SCALE GENOMIC DNA]</scope>
    <source>
        <strain evidence="1">BV-YZ2020</strain>
    </source>
</reference>
<protein>
    <submittedName>
        <fullName evidence="1">Uncharacterized protein</fullName>
    </submittedName>
</protein>
<dbReference type="Proteomes" id="UP000828941">
    <property type="component" value="Chromosome 1"/>
</dbReference>
<proteinExistence type="predicted"/>
<gene>
    <name evidence="1" type="ORF">L6164_001210</name>
</gene>
<evidence type="ECO:0000313" key="2">
    <source>
        <dbReference type="Proteomes" id="UP000828941"/>
    </source>
</evidence>
<organism evidence="1 2">
    <name type="scientific">Bauhinia variegata</name>
    <name type="common">Purple orchid tree</name>
    <name type="synonym">Phanera variegata</name>
    <dbReference type="NCBI Taxonomy" id="167791"/>
    <lineage>
        <taxon>Eukaryota</taxon>
        <taxon>Viridiplantae</taxon>
        <taxon>Streptophyta</taxon>
        <taxon>Embryophyta</taxon>
        <taxon>Tracheophyta</taxon>
        <taxon>Spermatophyta</taxon>
        <taxon>Magnoliopsida</taxon>
        <taxon>eudicotyledons</taxon>
        <taxon>Gunneridae</taxon>
        <taxon>Pentapetalae</taxon>
        <taxon>rosids</taxon>
        <taxon>fabids</taxon>
        <taxon>Fabales</taxon>
        <taxon>Fabaceae</taxon>
        <taxon>Cercidoideae</taxon>
        <taxon>Cercideae</taxon>
        <taxon>Bauhiniinae</taxon>
        <taxon>Bauhinia</taxon>
    </lineage>
</organism>